<proteinExistence type="inferred from homology"/>
<feature type="transmembrane region" description="Helical" evidence="6">
    <location>
        <begin position="211"/>
        <end position="235"/>
    </location>
</feature>
<dbReference type="PANTHER" id="PTHR16119:SF17">
    <property type="entry name" value="TRANSMEMBRANE PROTEIN 144"/>
    <property type="match status" value="1"/>
</dbReference>
<feature type="transmembrane region" description="Helical" evidence="6">
    <location>
        <begin position="305"/>
        <end position="323"/>
    </location>
</feature>
<feature type="transmembrane region" description="Helical" evidence="6">
    <location>
        <begin position="91"/>
        <end position="115"/>
    </location>
</feature>
<dbReference type="GO" id="GO:0015144">
    <property type="term" value="F:carbohydrate transmembrane transporter activity"/>
    <property type="evidence" value="ECO:0007669"/>
    <property type="project" value="InterPro"/>
</dbReference>
<feature type="transmembrane region" description="Helical" evidence="6">
    <location>
        <begin position="121"/>
        <end position="141"/>
    </location>
</feature>
<evidence type="ECO:0000256" key="5">
    <source>
        <dbReference type="ARBA" id="ARBA00023136"/>
    </source>
</evidence>
<evidence type="ECO:0000256" key="6">
    <source>
        <dbReference type="SAM" id="Phobius"/>
    </source>
</evidence>
<evidence type="ECO:0000256" key="1">
    <source>
        <dbReference type="ARBA" id="ARBA00004141"/>
    </source>
</evidence>
<sequence length="324" mass="35402">MFGNFDGVLQLLAAVILFGTMFVPIKQFDAGDGFYSQWIMSISMLLVGFGLFAYQQFTAFYPLAMLGGVFLSFGNLMTIPAMKRLGLALGFFIWSSTNCIIGWVITTFGLFGVTARPARNVWLTVAGLLLIFPGAVTFAFVKNQIPQRKQYGLPTQNGSANEEAPIRTEITTKDRLLGVLFAFIAGCSYSLNMIPIIYIQDNVEGATKDGLAYAFSQYSGLFITCTLTFLVYALFQKNEPKINSKISVPVIFSGACFAMAQAFTLGATAKLSGSITYPIVSTIPGCIAALWSIFYFREITGKRNLYLLGVAIVMILTVCVGLLR</sequence>
<dbReference type="Pfam" id="PF07857">
    <property type="entry name" value="TMEM144"/>
    <property type="match status" value="1"/>
</dbReference>
<dbReference type="AlphaFoldDB" id="A0A7E4UT07"/>
<evidence type="ECO:0000313" key="7">
    <source>
        <dbReference type="Proteomes" id="UP000492821"/>
    </source>
</evidence>
<feature type="transmembrane region" description="Helical" evidence="6">
    <location>
        <begin position="275"/>
        <end position="296"/>
    </location>
</feature>
<keyword evidence="5 6" id="KW-0472">Membrane</keyword>
<comment type="subcellular location">
    <subcellularLocation>
        <location evidence="1">Membrane</location>
        <topology evidence="1">Multi-pass membrane protein</topology>
    </subcellularLocation>
</comment>
<keyword evidence="7" id="KW-1185">Reference proteome</keyword>
<reference evidence="8" key="2">
    <citation type="submission" date="2020-10" db="UniProtKB">
        <authorList>
            <consortium name="WormBaseParasite"/>
        </authorList>
    </citation>
    <scope>IDENTIFICATION</scope>
</reference>
<dbReference type="WBParaSite" id="Pan_g12379.t1">
    <property type="protein sequence ID" value="Pan_g12379.t1"/>
    <property type="gene ID" value="Pan_g12379"/>
</dbReference>
<evidence type="ECO:0000313" key="8">
    <source>
        <dbReference type="WBParaSite" id="Pan_g12379.t1"/>
    </source>
</evidence>
<dbReference type="GO" id="GO:0016020">
    <property type="term" value="C:membrane"/>
    <property type="evidence" value="ECO:0007669"/>
    <property type="project" value="UniProtKB-SubCell"/>
</dbReference>
<feature type="transmembrane region" description="Helical" evidence="6">
    <location>
        <begin position="60"/>
        <end position="79"/>
    </location>
</feature>
<evidence type="ECO:0000256" key="4">
    <source>
        <dbReference type="ARBA" id="ARBA00022989"/>
    </source>
</evidence>
<dbReference type="InterPro" id="IPR012435">
    <property type="entry name" value="TMEM144"/>
</dbReference>
<comment type="similarity">
    <text evidence="2">Belongs to the TMEM144 family.</text>
</comment>
<feature type="transmembrane region" description="Helical" evidence="6">
    <location>
        <begin position="247"/>
        <end position="269"/>
    </location>
</feature>
<reference evidence="7" key="1">
    <citation type="journal article" date="2013" name="Genetics">
        <title>The draft genome and transcriptome of Panagrellus redivivus are shaped by the harsh demands of a free-living lifestyle.</title>
        <authorList>
            <person name="Srinivasan J."/>
            <person name="Dillman A.R."/>
            <person name="Macchietto M.G."/>
            <person name="Heikkinen L."/>
            <person name="Lakso M."/>
            <person name="Fracchia K.M."/>
            <person name="Antoshechkin I."/>
            <person name="Mortazavi A."/>
            <person name="Wong G."/>
            <person name="Sternberg P.W."/>
        </authorList>
    </citation>
    <scope>NUCLEOTIDE SEQUENCE [LARGE SCALE GENOMIC DNA]</scope>
    <source>
        <strain evidence="7">MT8872</strain>
    </source>
</reference>
<dbReference type="Proteomes" id="UP000492821">
    <property type="component" value="Unassembled WGS sequence"/>
</dbReference>
<feature type="transmembrane region" description="Helical" evidence="6">
    <location>
        <begin position="7"/>
        <end position="25"/>
    </location>
</feature>
<name>A0A7E4UT07_PANRE</name>
<organism evidence="7 8">
    <name type="scientific">Panagrellus redivivus</name>
    <name type="common">Microworm</name>
    <dbReference type="NCBI Taxonomy" id="6233"/>
    <lineage>
        <taxon>Eukaryota</taxon>
        <taxon>Metazoa</taxon>
        <taxon>Ecdysozoa</taxon>
        <taxon>Nematoda</taxon>
        <taxon>Chromadorea</taxon>
        <taxon>Rhabditida</taxon>
        <taxon>Tylenchina</taxon>
        <taxon>Panagrolaimomorpha</taxon>
        <taxon>Panagrolaimoidea</taxon>
        <taxon>Panagrolaimidae</taxon>
        <taxon>Panagrellus</taxon>
    </lineage>
</organism>
<dbReference type="PANTHER" id="PTHR16119">
    <property type="entry name" value="TRANSMEMBRANE PROTEIN 144"/>
    <property type="match status" value="1"/>
</dbReference>
<feature type="transmembrane region" description="Helical" evidence="6">
    <location>
        <begin position="176"/>
        <end position="199"/>
    </location>
</feature>
<evidence type="ECO:0000256" key="2">
    <source>
        <dbReference type="ARBA" id="ARBA00005731"/>
    </source>
</evidence>
<accession>A0A7E4UT07</accession>
<protein>
    <submittedName>
        <fullName evidence="8">EamA domain-containing protein</fullName>
    </submittedName>
</protein>
<keyword evidence="3 6" id="KW-0812">Transmembrane</keyword>
<evidence type="ECO:0000256" key="3">
    <source>
        <dbReference type="ARBA" id="ARBA00022692"/>
    </source>
</evidence>
<keyword evidence="4 6" id="KW-1133">Transmembrane helix</keyword>
<dbReference type="InterPro" id="IPR010651">
    <property type="entry name" value="Sugar_transport"/>
</dbReference>